<organism evidence="1 2">
    <name type="scientific">Macroventuria anomochaeta</name>
    <dbReference type="NCBI Taxonomy" id="301207"/>
    <lineage>
        <taxon>Eukaryota</taxon>
        <taxon>Fungi</taxon>
        <taxon>Dikarya</taxon>
        <taxon>Ascomycota</taxon>
        <taxon>Pezizomycotina</taxon>
        <taxon>Dothideomycetes</taxon>
        <taxon>Pleosporomycetidae</taxon>
        <taxon>Pleosporales</taxon>
        <taxon>Pleosporineae</taxon>
        <taxon>Didymellaceae</taxon>
        <taxon>Macroventuria</taxon>
    </lineage>
</organism>
<name>A0ACB6SB85_9PLEO</name>
<accession>A0ACB6SB85</accession>
<evidence type="ECO:0000313" key="1">
    <source>
        <dbReference type="EMBL" id="KAF2631391.1"/>
    </source>
</evidence>
<dbReference type="EMBL" id="MU006704">
    <property type="protein sequence ID" value="KAF2631391.1"/>
    <property type="molecule type" value="Genomic_DNA"/>
</dbReference>
<dbReference type="Proteomes" id="UP000799754">
    <property type="component" value="Unassembled WGS sequence"/>
</dbReference>
<proteinExistence type="predicted"/>
<sequence length="338" mass="37357">MSLLLSIASFLLHTAMLVCTLPVMAVAIIAVITKKICYALSGSSGELDYSFERVDNYYVDNTISDPWETCRYLGILAGMRLLTAALLCGCTVPALEFCPKVPRPAIRHNYSLILDVSKPLRTRPYPQYADTQASSSLSTAKPFPYTNFDPHRGCNRSVKKAELIFVSTPDTRNFLNKDEKRELGNQYVERNGSRRWQRIPKRREDDNKSMADPTVIGSQQSTLKSGKKGQNPVDACAIVVTKVPEVIRGFLAAASEAPDDAGVSKLIQGTSGASKMTNVQGSSGSPTRFSSNPWPRSSELYHSRSQLYPKQTSTSCASMRITYRLHKCLHAGGMYRDP</sequence>
<comment type="caution">
    <text evidence="1">The sequence shown here is derived from an EMBL/GenBank/DDBJ whole genome shotgun (WGS) entry which is preliminary data.</text>
</comment>
<gene>
    <name evidence="1" type="ORF">BU25DRAFT_478912</name>
</gene>
<keyword evidence="2" id="KW-1185">Reference proteome</keyword>
<evidence type="ECO:0000313" key="2">
    <source>
        <dbReference type="Proteomes" id="UP000799754"/>
    </source>
</evidence>
<protein>
    <submittedName>
        <fullName evidence="1">Uncharacterized protein</fullName>
    </submittedName>
</protein>
<reference evidence="1" key="1">
    <citation type="journal article" date="2020" name="Stud. Mycol.">
        <title>101 Dothideomycetes genomes: a test case for predicting lifestyles and emergence of pathogens.</title>
        <authorList>
            <person name="Haridas S."/>
            <person name="Albert R."/>
            <person name="Binder M."/>
            <person name="Bloem J."/>
            <person name="Labutti K."/>
            <person name="Salamov A."/>
            <person name="Andreopoulos B."/>
            <person name="Baker S."/>
            <person name="Barry K."/>
            <person name="Bills G."/>
            <person name="Bluhm B."/>
            <person name="Cannon C."/>
            <person name="Castanera R."/>
            <person name="Culley D."/>
            <person name="Daum C."/>
            <person name="Ezra D."/>
            <person name="Gonzalez J."/>
            <person name="Henrissat B."/>
            <person name="Kuo A."/>
            <person name="Liang C."/>
            <person name="Lipzen A."/>
            <person name="Lutzoni F."/>
            <person name="Magnuson J."/>
            <person name="Mondo S."/>
            <person name="Nolan M."/>
            <person name="Ohm R."/>
            <person name="Pangilinan J."/>
            <person name="Park H.-J."/>
            <person name="Ramirez L."/>
            <person name="Alfaro M."/>
            <person name="Sun H."/>
            <person name="Tritt A."/>
            <person name="Yoshinaga Y."/>
            <person name="Zwiers L.-H."/>
            <person name="Turgeon B."/>
            <person name="Goodwin S."/>
            <person name="Spatafora J."/>
            <person name="Crous P."/>
            <person name="Grigoriev I."/>
        </authorList>
    </citation>
    <scope>NUCLEOTIDE SEQUENCE</scope>
    <source>
        <strain evidence="1">CBS 525.71</strain>
    </source>
</reference>